<dbReference type="RefSeq" id="WP_096326691.1">
    <property type="nucleotide sequence ID" value="NZ_FOMX01000017.1"/>
</dbReference>
<evidence type="ECO:0000313" key="2">
    <source>
        <dbReference type="Proteomes" id="UP000199400"/>
    </source>
</evidence>
<dbReference type="AlphaFoldDB" id="A0A1I2CDB5"/>
<gene>
    <name evidence="1" type="ORF">SAMN02745121_05078</name>
</gene>
<sequence>MKQFRAFLPAALLASALGCGDPHLDVSTDTAGNTAGDTADVPAGSTVVVAVVNPVVNTPHNTGVPGELGDVRDGVDVDPEPGGAAVTVDGLAVADVPVSSIDLHVGPAKLGLDVDAAGDVYDAPIAFDGAAAAYFANTPIRYAVGEGGGAIFFDPETGLSEIATTLEEDNVVVVLGPGVYVGDLVIKGTDVVVFGEGWGDFEVVIDGSVSAEGNGVRIRGVTITGDLAAKGNTFGISFSRVFGTTSITGQAGAYLRNIFCGPTTVPSSNATLLDNYGVPPIEAPPPGQCEL</sequence>
<dbReference type="Proteomes" id="UP000199400">
    <property type="component" value="Unassembled WGS sequence"/>
</dbReference>
<proteinExistence type="predicted"/>
<accession>A0A1I2CDB5</accession>
<dbReference type="STRING" id="54.SAMN02745121_05078"/>
<dbReference type="InterPro" id="IPR011050">
    <property type="entry name" value="Pectin_lyase_fold/virulence"/>
</dbReference>
<protein>
    <recommendedName>
        <fullName evidence="3">Lipoprotein</fullName>
    </recommendedName>
</protein>
<reference evidence="2" key="1">
    <citation type="submission" date="2016-10" db="EMBL/GenBank/DDBJ databases">
        <authorList>
            <person name="Varghese N."/>
            <person name="Submissions S."/>
        </authorList>
    </citation>
    <scope>NUCLEOTIDE SEQUENCE [LARGE SCALE GENOMIC DNA]</scope>
    <source>
        <strain evidence="2">ATCC 25963</strain>
    </source>
</reference>
<evidence type="ECO:0000313" key="1">
    <source>
        <dbReference type="EMBL" id="SFE66359.1"/>
    </source>
</evidence>
<dbReference type="PROSITE" id="PS51257">
    <property type="entry name" value="PROKAR_LIPOPROTEIN"/>
    <property type="match status" value="1"/>
</dbReference>
<keyword evidence="2" id="KW-1185">Reference proteome</keyword>
<dbReference type="SUPFAM" id="SSF51126">
    <property type="entry name" value="Pectin lyase-like"/>
    <property type="match status" value="1"/>
</dbReference>
<dbReference type="OrthoDB" id="5516683at2"/>
<name>A0A1I2CDB5_9BACT</name>
<organism evidence="1 2">
    <name type="scientific">Nannocystis exedens</name>
    <dbReference type="NCBI Taxonomy" id="54"/>
    <lineage>
        <taxon>Bacteria</taxon>
        <taxon>Pseudomonadati</taxon>
        <taxon>Myxococcota</taxon>
        <taxon>Polyangia</taxon>
        <taxon>Nannocystales</taxon>
        <taxon>Nannocystaceae</taxon>
        <taxon>Nannocystis</taxon>
    </lineage>
</organism>
<evidence type="ECO:0008006" key="3">
    <source>
        <dbReference type="Google" id="ProtNLM"/>
    </source>
</evidence>
<dbReference type="EMBL" id="FOMX01000017">
    <property type="protein sequence ID" value="SFE66359.1"/>
    <property type="molecule type" value="Genomic_DNA"/>
</dbReference>